<dbReference type="Proteomes" id="UP000604046">
    <property type="component" value="Unassembled WGS sequence"/>
</dbReference>
<name>A0A812VC57_9DINO</name>
<proteinExistence type="predicted"/>
<reference evidence="1" key="1">
    <citation type="submission" date="2021-02" db="EMBL/GenBank/DDBJ databases">
        <authorList>
            <person name="Dougan E. K."/>
            <person name="Rhodes N."/>
            <person name="Thang M."/>
            <person name="Chan C."/>
        </authorList>
    </citation>
    <scope>NUCLEOTIDE SEQUENCE</scope>
</reference>
<gene>
    <name evidence="1" type="ORF">SNAT2548_LOCUS34917</name>
</gene>
<sequence length="245" mass="27167">MDVHERMEMKMSLTKTDVSQVVLPSGASGDVPLLHARHVRSGQSAKKRATFPGFALCQSGVDLRVELCSWPANKSDTCRKPPIFKLRRRLAPEPGSSRSKRPNQAKRTLATLVPLLVCKPWALEALKSAAWVSIVWTRTLTGILRLVSASSYSCCFKCDRVPTRVPDVKMQIPRLGTQRKLACQGLTWPSQKSLGDHENLPRPFHRGCCDSALAFDAMPTLCISKACALLLPLPVAKACQRRLRR</sequence>
<evidence type="ECO:0000313" key="2">
    <source>
        <dbReference type="Proteomes" id="UP000604046"/>
    </source>
</evidence>
<accession>A0A812VC57</accession>
<protein>
    <submittedName>
        <fullName evidence="1">Uncharacterized protein</fullName>
    </submittedName>
</protein>
<keyword evidence="2" id="KW-1185">Reference proteome</keyword>
<evidence type="ECO:0000313" key="1">
    <source>
        <dbReference type="EMBL" id="CAE7614123.1"/>
    </source>
</evidence>
<dbReference type="EMBL" id="CAJNDS010002836">
    <property type="protein sequence ID" value="CAE7614123.1"/>
    <property type="molecule type" value="Genomic_DNA"/>
</dbReference>
<dbReference type="AlphaFoldDB" id="A0A812VC57"/>
<organism evidence="1 2">
    <name type="scientific">Symbiodinium natans</name>
    <dbReference type="NCBI Taxonomy" id="878477"/>
    <lineage>
        <taxon>Eukaryota</taxon>
        <taxon>Sar</taxon>
        <taxon>Alveolata</taxon>
        <taxon>Dinophyceae</taxon>
        <taxon>Suessiales</taxon>
        <taxon>Symbiodiniaceae</taxon>
        <taxon>Symbiodinium</taxon>
    </lineage>
</organism>
<comment type="caution">
    <text evidence="1">The sequence shown here is derived from an EMBL/GenBank/DDBJ whole genome shotgun (WGS) entry which is preliminary data.</text>
</comment>